<dbReference type="Proteomes" id="UP000324575">
    <property type="component" value="Unassembled WGS sequence"/>
</dbReference>
<dbReference type="EMBL" id="SNRX01000002">
    <property type="protein sequence ID" value="KAA6303272.1"/>
    <property type="molecule type" value="Genomic_DNA"/>
</dbReference>
<sequence>MGKILEYIEQSGNGKYQCYKTKKLSLDSNDNDTIAYNYDDNPDSFIKATSLNKYKFIWT</sequence>
<proteinExistence type="predicted"/>
<evidence type="ECO:0000313" key="2">
    <source>
        <dbReference type="EMBL" id="KAA6303375.1"/>
    </source>
</evidence>
<gene>
    <name evidence="1" type="ORF">EZS26_000432</name>
    <name evidence="2" type="ORF">EZS26_000535</name>
</gene>
<evidence type="ECO:0000313" key="3">
    <source>
        <dbReference type="Proteomes" id="UP000324575"/>
    </source>
</evidence>
<evidence type="ECO:0000313" key="1">
    <source>
        <dbReference type="EMBL" id="KAA6303272.1"/>
    </source>
</evidence>
<name>A0A5M8P4E6_9BACT</name>
<dbReference type="EMBL" id="SNRX01000002">
    <property type="protein sequence ID" value="KAA6303375.1"/>
    <property type="molecule type" value="Genomic_DNA"/>
</dbReference>
<comment type="caution">
    <text evidence="2">The sequence shown here is derived from an EMBL/GenBank/DDBJ whole genome shotgun (WGS) entry which is preliminary data.</text>
</comment>
<protein>
    <submittedName>
        <fullName evidence="2">Uncharacterized protein</fullName>
    </submittedName>
</protein>
<reference evidence="2 3" key="1">
    <citation type="submission" date="2019-03" db="EMBL/GenBank/DDBJ databases">
        <title>Single cell metagenomics reveals metabolic interactions within the superorganism composed of flagellate Streblomastix strix and complex community of Bacteroidetes bacteria on its surface.</title>
        <authorList>
            <person name="Treitli S.C."/>
            <person name="Kolisko M."/>
            <person name="Husnik F."/>
            <person name="Keeling P."/>
            <person name="Hampl V."/>
        </authorList>
    </citation>
    <scope>NUCLEOTIDE SEQUENCE [LARGE SCALE GENOMIC DNA]</scope>
    <source>
        <strain evidence="2">St1</strain>
    </source>
</reference>
<dbReference type="AlphaFoldDB" id="A0A5M8P4E6"/>
<organism evidence="2 3">
    <name type="scientific">Candidatus Ordinivivax streblomastigis</name>
    <dbReference type="NCBI Taxonomy" id="2540710"/>
    <lineage>
        <taxon>Bacteria</taxon>
        <taxon>Pseudomonadati</taxon>
        <taxon>Bacteroidota</taxon>
        <taxon>Bacteroidia</taxon>
        <taxon>Bacteroidales</taxon>
        <taxon>Candidatus Ordinivivax</taxon>
    </lineage>
</organism>
<accession>A0A5M8P4E6</accession>